<reference evidence="3" key="2">
    <citation type="submission" date="2009-11" db="EMBL/GenBank/DDBJ databases">
        <title>The Genome Sequence of Allomyces macrogynus strain ATCC 38327.</title>
        <authorList>
            <consortium name="The Broad Institute Genome Sequencing Platform"/>
            <person name="Russ C."/>
            <person name="Cuomo C."/>
            <person name="Shea T."/>
            <person name="Young S.K."/>
            <person name="Zeng Q."/>
            <person name="Koehrsen M."/>
            <person name="Haas B."/>
            <person name="Borodovsky M."/>
            <person name="Guigo R."/>
            <person name="Alvarado L."/>
            <person name="Berlin A."/>
            <person name="Borenstein D."/>
            <person name="Chen Z."/>
            <person name="Engels R."/>
            <person name="Freedman E."/>
            <person name="Gellesch M."/>
            <person name="Goldberg J."/>
            <person name="Griggs A."/>
            <person name="Gujja S."/>
            <person name="Heiman D."/>
            <person name="Hepburn T."/>
            <person name="Howarth C."/>
            <person name="Jen D."/>
            <person name="Larson L."/>
            <person name="Lewis B."/>
            <person name="Mehta T."/>
            <person name="Park D."/>
            <person name="Pearson M."/>
            <person name="Roberts A."/>
            <person name="Saif S."/>
            <person name="Shenoy N."/>
            <person name="Sisk P."/>
            <person name="Stolte C."/>
            <person name="Sykes S."/>
            <person name="Walk T."/>
            <person name="White J."/>
            <person name="Yandava C."/>
            <person name="Burger G."/>
            <person name="Gray M.W."/>
            <person name="Holland P.W.H."/>
            <person name="King N."/>
            <person name="Lang F.B.F."/>
            <person name="Roger A.J."/>
            <person name="Ruiz-Trillo I."/>
            <person name="Lander E."/>
            <person name="Nusbaum C."/>
        </authorList>
    </citation>
    <scope>NUCLEOTIDE SEQUENCE [LARGE SCALE GENOMIC DNA]</scope>
    <source>
        <strain evidence="3">ATCC 38327</strain>
    </source>
</reference>
<dbReference type="eggNOG" id="ENOG502QPXP">
    <property type="taxonomic scope" value="Eukaryota"/>
</dbReference>
<dbReference type="Pfam" id="PF13398">
    <property type="entry name" value="Peptidase_M50B"/>
    <property type="match status" value="1"/>
</dbReference>
<reference evidence="2 3" key="1">
    <citation type="submission" date="2009-11" db="EMBL/GenBank/DDBJ databases">
        <title>Annotation of Allomyces macrogynus ATCC 38327.</title>
        <authorList>
            <consortium name="The Broad Institute Genome Sequencing Platform"/>
            <person name="Russ C."/>
            <person name="Cuomo C."/>
            <person name="Burger G."/>
            <person name="Gray M.W."/>
            <person name="Holland P.W.H."/>
            <person name="King N."/>
            <person name="Lang F.B.F."/>
            <person name="Roger A.J."/>
            <person name="Ruiz-Trillo I."/>
            <person name="Young S.K."/>
            <person name="Zeng Q."/>
            <person name="Gargeya S."/>
            <person name="Fitzgerald M."/>
            <person name="Haas B."/>
            <person name="Abouelleil A."/>
            <person name="Alvarado L."/>
            <person name="Arachchi H.M."/>
            <person name="Berlin A."/>
            <person name="Chapman S.B."/>
            <person name="Gearin G."/>
            <person name="Goldberg J."/>
            <person name="Griggs A."/>
            <person name="Gujja S."/>
            <person name="Hansen M."/>
            <person name="Heiman D."/>
            <person name="Howarth C."/>
            <person name="Larimer J."/>
            <person name="Lui A."/>
            <person name="MacDonald P.J.P."/>
            <person name="McCowen C."/>
            <person name="Montmayeur A."/>
            <person name="Murphy C."/>
            <person name="Neiman D."/>
            <person name="Pearson M."/>
            <person name="Priest M."/>
            <person name="Roberts A."/>
            <person name="Saif S."/>
            <person name="Shea T."/>
            <person name="Sisk P."/>
            <person name="Stolte C."/>
            <person name="Sykes S."/>
            <person name="Wortman J."/>
            <person name="Nusbaum C."/>
            <person name="Birren B."/>
        </authorList>
    </citation>
    <scope>NUCLEOTIDE SEQUENCE [LARGE SCALE GENOMIC DNA]</scope>
    <source>
        <strain evidence="2 3">ATCC 38327</strain>
    </source>
</reference>
<feature type="transmembrane region" description="Helical" evidence="1">
    <location>
        <begin position="176"/>
        <end position="192"/>
    </location>
</feature>
<evidence type="ECO:0000313" key="3">
    <source>
        <dbReference type="Proteomes" id="UP000054350"/>
    </source>
</evidence>
<feature type="transmembrane region" description="Helical" evidence="1">
    <location>
        <begin position="212"/>
        <end position="237"/>
    </location>
</feature>
<dbReference type="STRING" id="578462.A0A0L0T5S0"/>
<accession>A0A0L0T5S0</accession>
<dbReference type="OMA" id="CNHDQVI"/>
<keyword evidence="3" id="KW-1185">Reference proteome</keyword>
<keyword evidence="1" id="KW-1133">Transmembrane helix</keyword>
<dbReference type="Proteomes" id="UP000054350">
    <property type="component" value="Unassembled WGS sequence"/>
</dbReference>
<evidence type="ECO:0008006" key="4">
    <source>
        <dbReference type="Google" id="ProtNLM"/>
    </source>
</evidence>
<dbReference type="PANTHER" id="PTHR33979:SF2">
    <property type="entry name" value="PEPTIDASE M50B-LIKE-DOMAIN-CONTAINING PROTEIN"/>
    <property type="match status" value="1"/>
</dbReference>
<name>A0A0L0T5S0_ALLM3</name>
<feature type="transmembrane region" description="Helical" evidence="1">
    <location>
        <begin position="73"/>
        <end position="93"/>
    </location>
</feature>
<feature type="transmembrane region" description="Helical" evidence="1">
    <location>
        <begin position="266"/>
        <end position="290"/>
    </location>
</feature>
<organism evidence="2 3">
    <name type="scientific">Allomyces macrogynus (strain ATCC 38327)</name>
    <name type="common">Allomyces javanicus var. macrogynus</name>
    <dbReference type="NCBI Taxonomy" id="578462"/>
    <lineage>
        <taxon>Eukaryota</taxon>
        <taxon>Fungi</taxon>
        <taxon>Fungi incertae sedis</taxon>
        <taxon>Blastocladiomycota</taxon>
        <taxon>Blastocladiomycetes</taxon>
        <taxon>Blastocladiales</taxon>
        <taxon>Blastocladiaceae</taxon>
        <taxon>Allomyces</taxon>
    </lineage>
</organism>
<dbReference type="VEuPathDB" id="FungiDB:AMAG_15074"/>
<dbReference type="InterPro" id="IPR049500">
    <property type="entry name" value="Peptidase_M50B-like"/>
</dbReference>
<protein>
    <recommendedName>
        <fullName evidence="4">Peptidase M50B-like-domain-containing protein</fullName>
    </recommendedName>
</protein>
<evidence type="ECO:0000256" key="1">
    <source>
        <dbReference type="SAM" id="Phobius"/>
    </source>
</evidence>
<sequence length="291" mass="31880">MAPYSTLHLVARAAVAAVARANATASNETTAAAFQASTLPPFDFSNVQFVNGTDAPRLGEVLLAKLSHPSMQMIHVFQIMGIYFFVFAILWNMPYVGRILDPLKLIVVTFHEFSHAVIGKCTGAKVESVEVTPDQGGATRLRGGNACLVLPAGYIGSSIFGSTLVFCAFDSTASQIAAGIVTFTMLTTLWWARDNFTRGLTVFWFVDVTIAWVTKGGAALMVFILGVGTMSITYSFWDMVEDLIRRRVNHSDAAIFAKRYGCTPQFWGVLWFFISLLFLAFAVVMAMIVWP</sequence>
<dbReference type="EMBL" id="GG745364">
    <property type="protein sequence ID" value="KNE70095.1"/>
    <property type="molecule type" value="Genomic_DNA"/>
</dbReference>
<dbReference type="AlphaFoldDB" id="A0A0L0T5S0"/>
<keyword evidence="1" id="KW-0472">Membrane</keyword>
<evidence type="ECO:0000313" key="2">
    <source>
        <dbReference type="EMBL" id="KNE70095.1"/>
    </source>
</evidence>
<gene>
    <name evidence="2" type="ORF">AMAG_15074</name>
</gene>
<feature type="transmembrane region" description="Helical" evidence="1">
    <location>
        <begin position="148"/>
        <end position="169"/>
    </location>
</feature>
<proteinExistence type="predicted"/>
<dbReference type="OrthoDB" id="40823at2759"/>
<keyword evidence="1" id="KW-0812">Transmembrane</keyword>
<dbReference type="PANTHER" id="PTHR33979">
    <property type="entry name" value="OS02G0221600 PROTEIN"/>
    <property type="match status" value="1"/>
</dbReference>